<gene>
    <name evidence="5" type="ORF">K457DRAFT_1821001</name>
</gene>
<dbReference type="InterPro" id="IPR045379">
    <property type="entry name" value="Crinkler_N"/>
</dbReference>
<evidence type="ECO:0000256" key="3">
    <source>
        <dbReference type="ARBA" id="ARBA00022525"/>
    </source>
</evidence>
<sequence length="171" mass="19383">MTYNHLTLFCLVDGESASSVFPVKLPMDDSIGDLKKLIKTEKAPEFDDIAADKLTLWRVSISVATNKHKLIVLNEFESAAELDPTDDVSDVFPEAPPKKTIHIIVQRPPPAMRVTPESASCQNQEQVQDFLVKIECARRWWTDIVDTKVKSISTTVVWQDSLWGNLERFRV</sequence>
<dbReference type="EMBL" id="KV442054">
    <property type="protein sequence ID" value="OAQ27728.1"/>
    <property type="molecule type" value="Genomic_DNA"/>
</dbReference>
<dbReference type="Proteomes" id="UP000078512">
    <property type="component" value="Unassembled WGS sequence"/>
</dbReference>
<organism evidence="5 6">
    <name type="scientific">Linnemannia elongata AG-77</name>
    <dbReference type="NCBI Taxonomy" id="1314771"/>
    <lineage>
        <taxon>Eukaryota</taxon>
        <taxon>Fungi</taxon>
        <taxon>Fungi incertae sedis</taxon>
        <taxon>Mucoromycota</taxon>
        <taxon>Mortierellomycotina</taxon>
        <taxon>Mortierellomycetes</taxon>
        <taxon>Mortierellales</taxon>
        <taxon>Mortierellaceae</taxon>
        <taxon>Linnemannia</taxon>
    </lineage>
</organism>
<evidence type="ECO:0000259" key="4">
    <source>
        <dbReference type="Pfam" id="PF20147"/>
    </source>
</evidence>
<proteinExistence type="predicted"/>
<keyword evidence="3" id="KW-0964">Secreted</keyword>
<evidence type="ECO:0000313" key="5">
    <source>
        <dbReference type="EMBL" id="OAQ27728.1"/>
    </source>
</evidence>
<evidence type="ECO:0000256" key="2">
    <source>
        <dbReference type="ARBA" id="ARBA00004613"/>
    </source>
</evidence>
<keyword evidence="6" id="KW-1185">Reference proteome</keyword>
<dbReference type="AlphaFoldDB" id="A0A197JRZ1"/>
<dbReference type="OrthoDB" id="2673191at2759"/>
<evidence type="ECO:0000256" key="1">
    <source>
        <dbReference type="ARBA" id="ARBA00004340"/>
    </source>
</evidence>
<dbReference type="GO" id="GO:0005576">
    <property type="term" value="C:extracellular region"/>
    <property type="evidence" value="ECO:0007669"/>
    <property type="project" value="UniProtKB-SubCell"/>
</dbReference>
<name>A0A197JRZ1_9FUNG</name>
<accession>A0A197JRZ1</accession>
<feature type="domain" description="Crinkler effector protein N-terminal" evidence="4">
    <location>
        <begin position="6"/>
        <end position="106"/>
    </location>
</feature>
<comment type="subcellular location">
    <subcellularLocation>
        <location evidence="1">Host cell</location>
    </subcellularLocation>
    <subcellularLocation>
        <location evidence="2">Secreted</location>
    </subcellularLocation>
</comment>
<dbReference type="GO" id="GO:0043657">
    <property type="term" value="C:host cell"/>
    <property type="evidence" value="ECO:0007669"/>
    <property type="project" value="UniProtKB-SubCell"/>
</dbReference>
<dbReference type="Pfam" id="PF20147">
    <property type="entry name" value="Crinkler"/>
    <property type="match status" value="1"/>
</dbReference>
<protein>
    <recommendedName>
        <fullName evidence="4">Crinkler effector protein N-terminal domain-containing protein</fullName>
    </recommendedName>
</protein>
<reference evidence="5 6" key="1">
    <citation type="submission" date="2016-05" db="EMBL/GenBank/DDBJ databases">
        <title>Genome sequencing reveals origins of a unique bacterial endosymbiosis in the earliest lineages of terrestrial Fungi.</title>
        <authorList>
            <consortium name="DOE Joint Genome Institute"/>
            <person name="Uehling J."/>
            <person name="Gryganskyi A."/>
            <person name="Hameed K."/>
            <person name="Tschaplinski T."/>
            <person name="Misztal P."/>
            <person name="Wu S."/>
            <person name="Desiro A."/>
            <person name="Vande Pol N."/>
            <person name="Du Z.-Y."/>
            <person name="Zienkiewicz A."/>
            <person name="Zienkiewicz K."/>
            <person name="Morin E."/>
            <person name="Tisserant E."/>
            <person name="Splivallo R."/>
            <person name="Hainaut M."/>
            <person name="Henrissat B."/>
            <person name="Ohm R."/>
            <person name="Kuo A."/>
            <person name="Yan J."/>
            <person name="Lipzen A."/>
            <person name="Nolan M."/>
            <person name="Labutti K."/>
            <person name="Barry K."/>
            <person name="Goldstein A."/>
            <person name="Labbe J."/>
            <person name="Schadt C."/>
            <person name="Tuskan G."/>
            <person name="Grigoriev I."/>
            <person name="Martin F."/>
            <person name="Vilgalys R."/>
            <person name="Bonito G."/>
        </authorList>
    </citation>
    <scope>NUCLEOTIDE SEQUENCE [LARGE SCALE GENOMIC DNA]</scope>
    <source>
        <strain evidence="5 6">AG-77</strain>
    </source>
</reference>
<evidence type="ECO:0000313" key="6">
    <source>
        <dbReference type="Proteomes" id="UP000078512"/>
    </source>
</evidence>